<accession>A0A1T5KPA1</accession>
<dbReference type="EMBL" id="FUZU01000001">
    <property type="protein sequence ID" value="SKC65517.1"/>
    <property type="molecule type" value="Genomic_DNA"/>
</dbReference>
<reference evidence="5 6" key="1">
    <citation type="submission" date="2017-02" db="EMBL/GenBank/DDBJ databases">
        <authorList>
            <person name="Peterson S.W."/>
        </authorList>
    </citation>
    <scope>NUCLEOTIDE SEQUENCE [LARGE SCALE GENOMIC DNA]</scope>
    <source>
        <strain evidence="5 6">DSM 25262</strain>
    </source>
</reference>
<protein>
    <submittedName>
        <fullName evidence="5">Arginase</fullName>
    </submittedName>
</protein>
<evidence type="ECO:0000313" key="6">
    <source>
        <dbReference type="Proteomes" id="UP000190961"/>
    </source>
</evidence>
<proteinExistence type="inferred from homology"/>
<evidence type="ECO:0000313" key="5">
    <source>
        <dbReference type="EMBL" id="SKC65517.1"/>
    </source>
</evidence>
<dbReference type="PANTHER" id="PTHR43782">
    <property type="entry name" value="ARGINASE"/>
    <property type="match status" value="1"/>
</dbReference>
<gene>
    <name evidence="5" type="ORF">SAMN05660236_2430</name>
</gene>
<comment type="similarity">
    <text evidence="4">Belongs to the arginase family.</text>
</comment>
<evidence type="ECO:0000256" key="2">
    <source>
        <dbReference type="ARBA" id="ARBA00022801"/>
    </source>
</evidence>
<keyword evidence="1" id="KW-0479">Metal-binding</keyword>
<dbReference type="AlphaFoldDB" id="A0A1T5KPA1"/>
<dbReference type="Pfam" id="PF00491">
    <property type="entry name" value="Arginase"/>
    <property type="match status" value="1"/>
</dbReference>
<evidence type="ECO:0000256" key="1">
    <source>
        <dbReference type="ARBA" id="ARBA00022723"/>
    </source>
</evidence>
<keyword evidence="6" id="KW-1185">Reference proteome</keyword>
<dbReference type="Gene3D" id="3.40.800.10">
    <property type="entry name" value="Ureohydrolase domain"/>
    <property type="match status" value="1"/>
</dbReference>
<dbReference type="GO" id="GO:0030145">
    <property type="term" value="F:manganese ion binding"/>
    <property type="evidence" value="ECO:0007669"/>
    <property type="project" value="TreeGrafter"/>
</dbReference>
<dbReference type="PANTHER" id="PTHR43782:SF3">
    <property type="entry name" value="ARGINASE"/>
    <property type="match status" value="1"/>
</dbReference>
<dbReference type="PROSITE" id="PS51409">
    <property type="entry name" value="ARGINASE_2"/>
    <property type="match status" value="1"/>
</dbReference>
<dbReference type="InterPro" id="IPR006035">
    <property type="entry name" value="Ureohydrolase"/>
</dbReference>
<keyword evidence="2" id="KW-0378">Hydrolase</keyword>
<evidence type="ECO:0000256" key="4">
    <source>
        <dbReference type="PROSITE-ProRule" id="PRU00742"/>
    </source>
</evidence>
<sequence>MPYTIETIAAPSTLGLSSNGVEKLAEVLLSCGLQQKIHSNHPVIYIPAHYYQRSTIRDSETNCLNTSAIIHFSKVLHKAVTTVIQRKHFCFVLGGDCSILLGITAALKTKGVYGLVFIDAHADFYSPEKSTTGEVADMDLAIVTGRGPELLTNIDGLKPYILDENVIHIAQRDEEQTEEYDSPDIRATDIACFSLKQIRAEGLGVIMEKVLRHINTLDIDGFWIHFDTDVLADEINPAVDYRLPGGLQFNEATMLLSNLLATGKAAGISVTIYNSDLDANAYIARQITDCLGNAF</sequence>
<dbReference type="Proteomes" id="UP000190961">
    <property type="component" value="Unassembled WGS sequence"/>
</dbReference>
<dbReference type="GO" id="GO:0005737">
    <property type="term" value="C:cytoplasm"/>
    <property type="evidence" value="ECO:0007669"/>
    <property type="project" value="TreeGrafter"/>
</dbReference>
<organism evidence="5 6">
    <name type="scientific">Ohtaekwangia koreensis</name>
    <dbReference type="NCBI Taxonomy" id="688867"/>
    <lineage>
        <taxon>Bacteria</taxon>
        <taxon>Pseudomonadati</taxon>
        <taxon>Bacteroidota</taxon>
        <taxon>Cytophagia</taxon>
        <taxon>Cytophagales</taxon>
        <taxon>Fulvivirgaceae</taxon>
        <taxon>Ohtaekwangia</taxon>
    </lineage>
</organism>
<dbReference type="STRING" id="688867.SAMN05660236_2430"/>
<name>A0A1T5KPA1_9BACT</name>
<dbReference type="InterPro" id="IPR023696">
    <property type="entry name" value="Ureohydrolase_dom_sf"/>
</dbReference>
<dbReference type="CDD" id="cd09999">
    <property type="entry name" value="Arginase-like_1"/>
    <property type="match status" value="1"/>
</dbReference>
<keyword evidence="3" id="KW-0464">Manganese</keyword>
<dbReference type="SUPFAM" id="SSF52768">
    <property type="entry name" value="Arginase/deacetylase"/>
    <property type="match status" value="1"/>
</dbReference>
<dbReference type="GO" id="GO:0004053">
    <property type="term" value="F:arginase activity"/>
    <property type="evidence" value="ECO:0007669"/>
    <property type="project" value="TreeGrafter"/>
</dbReference>
<evidence type="ECO:0000256" key="3">
    <source>
        <dbReference type="ARBA" id="ARBA00023211"/>
    </source>
</evidence>